<gene>
    <name evidence="3" type="ORF">Ga0074812_13635</name>
</gene>
<accession>A0A0S4QXB6</accession>
<dbReference type="InterPro" id="IPR036390">
    <property type="entry name" value="WH_DNA-bd_sf"/>
</dbReference>
<dbReference type="Gene3D" id="1.10.10.10">
    <property type="entry name" value="Winged helix-like DNA-binding domain superfamily/Winged helix DNA-binding domain"/>
    <property type="match status" value="1"/>
</dbReference>
<dbReference type="RefSeq" id="WP_091284757.1">
    <property type="nucleotide sequence ID" value="NZ_FAOZ01000036.1"/>
</dbReference>
<dbReference type="InterPro" id="IPR036388">
    <property type="entry name" value="WH-like_DNA-bd_sf"/>
</dbReference>
<protein>
    <submittedName>
        <fullName evidence="3">Transcriptional regulator PadR-like family protein</fullName>
    </submittedName>
</protein>
<proteinExistence type="predicted"/>
<feature type="compositionally biased region" description="Low complexity" evidence="1">
    <location>
        <begin position="145"/>
        <end position="158"/>
    </location>
</feature>
<dbReference type="SUPFAM" id="SSF46785">
    <property type="entry name" value="Winged helix' DNA-binding domain"/>
    <property type="match status" value="1"/>
</dbReference>
<dbReference type="InterPro" id="IPR005149">
    <property type="entry name" value="Tscrpt_reg_PadR_N"/>
</dbReference>
<keyword evidence="4" id="KW-1185">Reference proteome</keyword>
<evidence type="ECO:0000313" key="3">
    <source>
        <dbReference type="EMBL" id="CUU60173.1"/>
    </source>
</evidence>
<dbReference type="PANTHER" id="PTHR43252:SF6">
    <property type="entry name" value="NEGATIVE TRANSCRIPTION REGULATOR PADR"/>
    <property type="match status" value="1"/>
</dbReference>
<evidence type="ECO:0000259" key="2">
    <source>
        <dbReference type="Pfam" id="PF03551"/>
    </source>
</evidence>
<reference evidence="4" key="1">
    <citation type="submission" date="2015-11" db="EMBL/GenBank/DDBJ databases">
        <authorList>
            <person name="Varghese N."/>
        </authorList>
    </citation>
    <scope>NUCLEOTIDE SEQUENCE [LARGE SCALE GENOMIC DNA]</scope>
    <source>
        <strain evidence="4">DSM 45899</strain>
    </source>
</reference>
<dbReference type="PANTHER" id="PTHR43252">
    <property type="entry name" value="TRANSCRIPTIONAL REGULATOR YQJI"/>
    <property type="match status" value="1"/>
</dbReference>
<dbReference type="Proteomes" id="UP000198802">
    <property type="component" value="Unassembled WGS sequence"/>
</dbReference>
<evidence type="ECO:0000256" key="1">
    <source>
        <dbReference type="SAM" id="MobiDB-lite"/>
    </source>
</evidence>
<organism evidence="3 4">
    <name type="scientific">Parafrankia irregularis</name>
    <dbReference type="NCBI Taxonomy" id="795642"/>
    <lineage>
        <taxon>Bacteria</taxon>
        <taxon>Bacillati</taxon>
        <taxon>Actinomycetota</taxon>
        <taxon>Actinomycetes</taxon>
        <taxon>Frankiales</taxon>
        <taxon>Frankiaceae</taxon>
        <taxon>Parafrankia</taxon>
    </lineage>
</organism>
<feature type="region of interest" description="Disordered" evidence="1">
    <location>
        <begin position="128"/>
        <end position="171"/>
    </location>
</feature>
<evidence type="ECO:0000313" key="4">
    <source>
        <dbReference type="Proteomes" id="UP000198802"/>
    </source>
</evidence>
<name>A0A0S4QXB6_9ACTN</name>
<dbReference type="AlphaFoldDB" id="A0A0S4QXB6"/>
<dbReference type="Pfam" id="PF03551">
    <property type="entry name" value="PadR"/>
    <property type="match status" value="1"/>
</dbReference>
<feature type="domain" description="Transcription regulator PadR N-terminal" evidence="2">
    <location>
        <begin position="1"/>
        <end position="75"/>
    </location>
</feature>
<dbReference type="EMBL" id="FAOZ01000036">
    <property type="protein sequence ID" value="CUU60173.1"/>
    <property type="molecule type" value="Genomic_DNA"/>
</dbReference>
<sequence length="207" mass="22008">MLALLDRGPAHGYELKRAHDELFGDVAPPVNVGQIYVTLTRLERDGSVVHHVEANADGPDRKIYDLTEVGRKALRGWLADPSELPVGKSDIVLKLVAGLITDGTIAPAVAEHRMRCIQALRTLADLRAAKRPGGQTRGPGGRNESANANSTDASTTGATGTGTGTGTGSRTDLPVGLGDLLREASVLHLQAELRWLDLVEERLSGRL</sequence>